<dbReference type="Proteomes" id="UP000038040">
    <property type="component" value="Unplaced"/>
</dbReference>
<evidence type="ECO:0000313" key="5">
    <source>
        <dbReference type="WBParaSite" id="DME_0000011301-mRNA-1"/>
    </source>
</evidence>
<dbReference type="OrthoDB" id="5846344at2759"/>
<evidence type="ECO:0000313" key="4">
    <source>
        <dbReference type="Proteomes" id="UP000274756"/>
    </source>
</evidence>
<sequence>MAKDFFYHFRKRFSLYIAPFTVLSIILLDWNHTREWKKNDRKSLLLELIKDTHRDDD</sequence>
<proteinExistence type="predicted"/>
<dbReference type="Proteomes" id="UP000274756">
    <property type="component" value="Unassembled WGS sequence"/>
</dbReference>
<organism evidence="3 5">
    <name type="scientific">Dracunculus medinensis</name>
    <name type="common">Guinea worm</name>
    <dbReference type="NCBI Taxonomy" id="318479"/>
    <lineage>
        <taxon>Eukaryota</taxon>
        <taxon>Metazoa</taxon>
        <taxon>Ecdysozoa</taxon>
        <taxon>Nematoda</taxon>
        <taxon>Chromadorea</taxon>
        <taxon>Rhabditida</taxon>
        <taxon>Spirurina</taxon>
        <taxon>Dracunculoidea</taxon>
        <taxon>Dracunculidae</taxon>
        <taxon>Dracunculus</taxon>
    </lineage>
</organism>
<evidence type="ECO:0000313" key="3">
    <source>
        <dbReference type="Proteomes" id="UP000038040"/>
    </source>
</evidence>
<gene>
    <name evidence="2" type="ORF">DME_LOCUS4473</name>
</gene>
<dbReference type="AlphaFoldDB" id="A0A0N4U0M7"/>
<evidence type="ECO:0000313" key="2">
    <source>
        <dbReference type="EMBL" id="VDN54500.1"/>
    </source>
</evidence>
<dbReference type="WBParaSite" id="DME_0000011301-mRNA-1">
    <property type="protein sequence ID" value="DME_0000011301-mRNA-1"/>
    <property type="gene ID" value="DME_0000011301"/>
</dbReference>
<keyword evidence="1" id="KW-1133">Transmembrane helix</keyword>
<reference evidence="2 4" key="2">
    <citation type="submission" date="2018-11" db="EMBL/GenBank/DDBJ databases">
        <authorList>
            <consortium name="Pathogen Informatics"/>
        </authorList>
    </citation>
    <scope>NUCLEOTIDE SEQUENCE [LARGE SCALE GENOMIC DNA]</scope>
</reference>
<keyword evidence="1" id="KW-0812">Transmembrane</keyword>
<evidence type="ECO:0000256" key="1">
    <source>
        <dbReference type="SAM" id="Phobius"/>
    </source>
</evidence>
<dbReference type="EMBL" id="UYYG01001150">
    <property type="protein sequence ID" value="VDN54500.1"/>
    <property type="molecule type" value="Genomic_DNA"/>
</dbReference>
<keyword evidence="4" id="KW-1185">Reference proteome</keyword>
<protein>
    <submittedName>
        <fullName evidence="5">Secreted protein</fullName>
    </submittedName>
</protein>
<reference evidence="5" key="1">
    <citation type="submission" date="2017-02" db="UniProtKB">
        <authorList>
            <consortium name="WormBaseParasite"/>
        </authorList>
    </citation>
    <scope>IDENTIFICATION</scope>
</reference>
<feature type="transmembrane region" description="Helical" evidence="1">
    <location>
        <begin position="13"/>
        <end position="31"/>
    </location>
</feature>
<keyword evidence="1" id="KW-0472">Membrane</keyword>
<name>A0A0N4U0M7_DRAME</name>
<accession>A0A0N4U0M7</accession>